<dbReference type="Proteomes" id="UP000619457">
    <property type="component" value="Unassembled WGS sequence"/>
</dbReference>
<evidence type="ECO:0000313" key="1">
    <source>
        <dbReference type="EMBL" id="GGZ17340.1"/>
    </source>
</evidence>
<evidence type="ECO:0000313" key="2">
    <source>
        <dbReference type="Proteomes" id="UP000619457"/>
    </source>
</evidence>
<dbReference type="GO" id="GO:0016787">
    <property type="term" value="F:hydrolase activity"/>
    <property type="evidence" value="ECO:0007669"/>
    <property type="project" value="UniProtKB-ARBA"/>
</dbReference>
<sequence>MRTAHHGLVDNLFYDPNRDQVYKIGNREAVQDGSWYGGTPLRVQAEKNELPAASFFFIGSEADIQGIRPRYYFDYDGTVSNQERVSQVLQWYELPEKERPKLITLYFSDIDDIGHRYGPNNEEKLQEAIHSLDKELGRLFEGIKETGLPINTILVSDHGMTEIRQDRLINIQEMLEPFDLKYYNNGALAHLYLEDPADRKKVKKGLKGLENIKLVHPTNKKYYGKGPQQFEDRMGDLLVIPEDGYYLVETSGFIKYQNRAAMFKAEAFGEHGFHPDNKDMGAIFYANGPAIREGMEIEPFENIHIFPLICEILGIPIPKEIDGDLSVLAPILKVHQ</sequence>
<dbReference type="EMBL" id="BMWX01000001">
    <property type="protein sequence ID" value="GGZ17340.1"/>
    <property type="molecule type" value="Genomic_DNA"/>
</dbReference>
<dbReference type="PANTHER" id="PTHR10151">
    <property type="entry name" value="ECTONUCLEOTIDE PYROPHOSPHATASE/PHOSPHODIESTERASE"/>
    <property type="match status" value="1"/>
</dbReference>
<dbReference type="AlphaFoldDB" id="A0A918UK38"/>
<keyword evidence="2" id="KW-1185">Reference proteome</keyword>
<gene>
    <name evidence="1" type="ORF">GCM10007049_07280</name>
</gene>
<dbReference type="Gene3D" id="3.40.720.10">
    <property type="entry name" value="Alkaline Phosphatase, subunit A"/>
    <property type="match status" value="1"/>
</dbReference>
<reference evidence="1" key="1">
    <citation type="journal article" date="2014" name="Int. J. Syst. Evol. Microbiol.">
        <title>Complete genome sequence of Corynebacterium casei LMG S-19264T (=DSM 44701T), isolated from a smear-ripened cheese.</title>
        <authorList>
            <consortium name="US DOE Joint Genome Institute (JGI-PGF)"/>
            <person name="Walter F."/>
            <person name="Albersmeier A."/>
            <person name="Kalinowski J."/>
            <person name="Ruckert C."/>
        </authorList>
    </citation>
    <scope>NUCLEOTIDE SEQUENCE</scope>
    <source>
        <strain evidence="1">KCTC 12368</strain>
    </source>
</reference>
<proteinExistence type="predicted"/>
<reference evidence="1" key="2">
    <citation type="submission" date="2020-09" db="EMBL/GenBank/DDBJ databases">
        <authorList>
            <person name="Sun Q."/>
            <person name="Kim S."/>
        </authorList>
    </citation>
    <scope>NUCLEOTIDE SEQUENCE</scope>
    <source>
        <strain evidence="1">KCTC 12368</strain>
    </source>
</reference>
<name>A0A918UK38_9BACT</name>
<dbReference type="InterPro" id="IPR017850">
    <property type="entry name" value="Alkaline_phosphatase_core_sf"/>
</dbReference>
<dbReference type="SUPFAM" id="SSF53649">
    <property type="entry name" value="Alkaline phosphatase-like"/>
    <property type="match status" value="1"/>
</dbReference>
<dbReference type="CDD" id="cd16018">
    <property type="entry name" value="Enpp"/>
    <property type="match status" value="1"/>
</dbReference>
<protein>
    <submittedName>
        <fullName evidence="1">Alkaline phosphatase family protein</fullName>
    </submittedName>
</protein>
<organism evidence="1 2">
    <name type="scientific">Echinicola pacifica</name>
    <dbReference type="NCBI Taxonomy" id="346377"/>
    <lineage>
        <taxon>Bacteria</taxon>
        <taxon>Pseudomonadati</taxon>
        <taxon>Bacteroidota</taxon>
        <taxon>Cytophagia</taxon>
        <taxon>Cytophagales</taxon>
        <taxon>Cyclobacteriaceae</taxon>
        <taxon>Echinicola</taxon>
    </lineage>
</organism>
<accession>A0A918UK38</accession>
<dbReference type="Pfam" id="PF01663">
    <property type="entry name" value="Phosphodiest"/>
    <property type="match status" value="1"/>
</dbReference>
<comment type="caution">
    <text evidence="1">The sequence shown here is derived from an EMBL/GenBank/DDBJ whole genome shotgun (WGS) entry which is preliminary data.</text>
</comment>
<dbReference type="PANTHER" id="PTHR10151:SF120">
    <property type="entry name" value="BIS(5'-ADENOSYL)-TRIPHOSPHATASE"/>
    <property type="match status" value="1"/>
</dbReference>
<dbReference type="InterPro" id="IPR002591">
    <property type="entry name" value="Phosphodiest/P_Trfase"/>
</dbReference>